<evidence type="ECO:0000313" key="1">
    <source>
        <dbReference type="EMBL" id="MFC4265464.1"/>
    </source>
</evidence>
<keyword evidence="1" id="KW-0238">DNA-binding</keyword>
<protein>
    <submittedName>
        <fullName evidence="1">Winged helix DNA-binding domain-containing protein</fullName>
    </submittedName>
</protein>
<evidence type="ECO:0000313" key="2">
    <source>
        <dbReference type="Proteomes" id="UP001595773"/>
    </source>
</evidence>
<accession>A0ABV8QZ45</accession>
<dbReference type="PANTHER" id="PTHR38479:SF2">
    <property type="entry name" value="WINGED HELIX DNA-BINDING DOMAIN-CONTAINING PROTEIN"/>
    <property type="match status" value="1"/>
</dbReference>
<dbReference type="InterPro" id="IPR009351">
    <property type="entry name" value="AlkZ-like"/>
</dbReference>
<sequence>MSPRVTPAVLARLRLGAQLILPTSTSPAPGPVDVVRWLGALQGQDFPGALWSIGLRVPGATRATVEGAFNRGEIVRSWPLRGTLHVTAAADLGWILSLTAPRMLASMLTRHRQLGITPSDLDQVRKVALELIEQSEAAMTAAPDIAVGSGAGSRPVRRNYGRATRAGLFAAFEAAGQRTQTQRGVHLLWLLCVEGLLVQGPVNPEGKGNTQFFVRSEQWISKPRVYEREQALAELALRYFCSHGPATVKDFHWWSKLPLADIAIGLDQAREQLDSVECEGQIYLLAPKTAELLGQTVPGSRSLLLLPGFDEYLLGYTDRGAALAPHHAPMTVPGNNGMFKATVVAGGKVAGTWRRAQGAAEKQKQLSGVVHLELFDGLSLAQTKVLEKSAESYARYLSN</sequence>
<keyword evidence="2" id="KW-1185">Reference proteome</keyword>
<dbReference type="GO" id="GO:0003677">
    <property type="term" value="F:DNA binding"/>
    <property type="evidence" value="ECO:0007669"/>
    <property type="project" value="UniProtKB-KW"/>
</dbReference>
<dbReference type="Proteomes" id="UP001595773">
    <property type="component" value="Unassembled WGS sequence"/>
</dbReference>
<reference evidence="2" key="1">
    <citation type="journal article" date="2019" name="Int. J. Syst. Evol. Microbiol.">
        <title>The Global Catalogue of Microorganisms (GCM) 10K type strain sequencing project: providing services to taxonomists for standard genome sequencing and annotation.</title>
        <authorList>
            <consortium name="The Broad Institute Genomics Platform"/>
            <consortium name="The Broad Institute Genome Sequencing Center for Infectious Disease"/>
            <person name="Wu L."/>
            <person name="Ma J."/>
        </authorList>
    </citation>
    <scope>NUCLEOTIDE SEQUENCE [LARGE SCALE GENOMIC DNA]</scope>
    <source>
        <strain evidence="2">CGMCC 1.10698</strain>
    </source>
</reference>
<dbReference type="RefSeq" id="WP_230068835.1">
    <property type="nucleotide sequence ID" value="NZ_BAABLL010000007.1"/>
</dbReference>
<name>A0ABV8QZ45_9MICC</name>
<comment type="caution">
    <text evidence="1">The sequence shown here is derived from an EMBL/GenBank/DDBJ whole genome shotgun (WGS) entry which is preliminary data.</text>
</comment>
<dbReference type="Pfam" id="PF06224">
    <property type="entry name" value="AlkZ-like"/>
    <property type="match status" value="1"/>
</dbReference>
<dbReference type="PANTHER" id="PTHR38479">
    <property type="entry name" value="LMO0824 PROTEIN"/>
    <property type="match status" value="1"/>
</dbReference>
<organism evidence="1 2">
    <name type="scientific">Arthrobacter cryoconiti</name>
    <dbReference type="NCBI Taxonomy" id="748907"/>
    <lineage>
        <taxon>Bacteria</taxon>
        <taxon>Bacillati</taxon>
        <taxon>Actinomycetota</taxon>
        <taxon>Actinomycetes</taxon>
        <taxon>Micrococcales</taxon>
        <taxon>Micrococcaceae</taxon>
        <taxon>Arthrobacter</taxon>
    </lineage>
</organism>
<proteinExistence type="predicted"/>
<gene>
    <name evidence="1" type="ORF">ACFOW9_07610</name>
</gene>
<dbReference type="EMBL" id="JBHSCQ010000009">
    <property type="protein sequence ID" value="MFC4265464.1"/>
    <property type="molecule type" value="Genomic_DNA"/>
</dbReference>